<name>A0A922I479_DERFA</name>
<dbReference type="Gene3D" id="3.40.190.10">
    <property type="entry name" value="Periplasmic binding protein-like II"/>
    <property type="match status" value="1"/>
</dbReference>
<protein>
    <submittedName>
        <fullName evidence="1">Glutamate receptor ionotropic, kainate 4, variant 3</fullName>
    </submittedName>
</protein>
<sequence length="71" mass="8038">MATLLNLQNQTLRIGLNNDPPYTIMDRFGGIELTIIKMMSVYFNFTIKLVDCHGEYGAKLSNGTWTGLLRN</sequence>
<organism evidence="1 2">
    <name type="scientific">Dermatophagoides farinae</name>
    <name type="common">American house dust mite</name>
    <dbReference type="NCBI Taxonomy" id="6954"/>
    <lineage>
        <taxon>Eukaryota</taxon>
        <taxon>Metazoa</taxon>
        <taxon>Ecdysozoa</taxon>
        <taxon>Arthropoda</taxon>
        <taxon>Chelicerata</taxon>
        <taxon>Arachnida</taxon>
        <taxon>Acari</taxon>
        <taxon>Acariformes</taxon>
        <taxon>Sarcoptiformes</taxon>
        <taxon>Astigmata</taxon>
        <taxon>Psoroptidia</taxon>
        <taxon>Analgoidea</taxon>
        <taxon>Pyroglyphidae</taxon>
        <taxon>Dermatophagoidinae</taxon>
        <taxon>Dermatophagoides</taxon>
    </lineage>
</organism>
<dbReference type="SUPFAM" id="SSF53850">
    <property type="entry name" value="Periplasmic binding protein-like II"/>
    <property type="match status" value="1"/>
</dbReference>
<dbReference type="EMBL" id="ASGP02000002">
    <property type="protein sequence ID" value="KAH9521776.1"/>
    <property type="molecule type" value="Genomic_DNA"/>
</dbReference>
<accession>A0A922I479</accession>
<evidence type="ECO:0000313" key="1">
    <source>
        <dbReference type="EMBL" id="KAH9521776.1"/>
    </source>
</evidence>
<gene>
    <name evidence="1" type="primary">GRIK4_2</name>
    <name evidence="1" type="ORF">DERF_005406</name>
</gene>
<reference evidence="1" key="1">
    <citation type="submission" date="2013-05" db="EMBL/GenBank/DDBJ databases">
        <authorList>
            <person name="Yim A.K.Y."/>
            <person name="Chan T.F."/>
            <person name="Ji K.M."/>
            <person name="Liu X.Y."/>
            <person name="Zhou J.W."/>
            <person name="Li R.Q."/>
            <person name="Yang K.Y."/>
            <person name="Li J."/>
            <person name="Li M."/>
            <person name="Law P.T.W."/>
            <person name="Wu Y.L."/>
            <person name="Cai Z.L."/>
            <person name="Qin H."/>
            <person name="Bao Y."/>
            <person name="Leung R.K.K."/>
            <person name="Ng P.K.S."/>
            <person name="Zou J."/>
            <person name="Zhong X.J."/>
            <person name="Ran P.X."/>
            <person name="Zhong N.S."/>
            <person name="Liu Z.G."/>
            <person name="Tsui S.K.W."/>
        </authorList>
    </citation>
    <scope>NUCLEOTIDE SEQUENCE</scope>
    <source>
        <strain evidence="1">Derf</strain>
        <tissue evidence="1">Whole organism</tissue>
    </source>
</reference>
<keyword evidence="2" id="KW-1185">Reference proteome</keyword>
<comment type="caution">
    <text evidence="1">The sequence shown here is derived from an EMBL/GenBank/DDBJ whole genome shotgun (WGS) entry which is preliminary data.</text>
</comment>
<keyword evidence="1" id="KW-0675">Receptor</keyword>
<evidence type="ECO:0000313" key="2">
    <source>
        <dbReference type="Proteomes" id="UP000790347"/>
    </source>
</evidence>
<dbReference type="AlphaFoldDB" id="A0A922I479"/>
<dbReference type="Proteomes" id="UP000790347">
    <property type="component" value="Unassembled WGS sequence"/>
</dbReference>
<proteinExistence type="predicted"/>
<reference evidence="1" key="2">
    <citation type="journal article" date="2022" name="Res Sq">
        <title>Comparative Genomics Reveals Insights into the Divergent Evolution of Astigmatic Mites and Household Pest Adaptations.</title>
        <authorList>
            <person name="Xiong Q."/>
            <person name="Wan A.T.-Y."/>
            <person name="Liu X.-Y."/>
            <person name="Fung C.S.-H."/>
            <person name="Xiao X."/>
            <person name="Malainual N."/>
            <person name="Hou J."/>
            <person name="Wang L."/>
            <person name="Wang M."/>
            <person name="Yang K."/>
            <person name="Cui Y."/>
            <person name="Leung E."/>
            <person name="Nong W."/>
            <person name="Shin S.-K."/>
            <person name="Au S."/>
            <person name="Jeong K.Y."/>
            <person name="Chew F.T."/>
            <person name="Hui J."/>
            <person name="Leung T.F."/>
            <person name="Tungtrongchitr A."/>
            <person name="Zhong N."/>
            <person name="Liu Z."/>
            <person name="Tsui S."/>
        </authorList>
    </citation>
    <scope>NUCLEOTIDE SEQUENCE</scope>
    <source>
        <strain evidence="1">Derf</strain>
        <tissue evidence="1">Whole organism</tissue>
    </source>
</reference>